<feature type="region of interest" description="Disordered" evidence="5">
    <location>
        <begin position="425"/>
        <end position="463"/>
    </location>
</feature>
<dbReference type="InterPro" id="IPR032378">
    <property type="entry name" value="ZC3H15/TMA46_C"/>
</dbReference>
<dbReference type="Gene3D" id="6.20.400.10">
    <property type="match status" value="1"/>
</dbReference>
<feature type="domain" description="C3H1-type" evidence="6">
    <location>
        <begin position="273"/>
        <end position="311"/>
    </location>
</feature>
<dbReference type="GO" id="GO:0003729">
    <property type="term" value="F:mRNA binding"/>
    <property type="evidence" value="ECO:0007669"/>
    <property type="project" value="TreeGrafter"/>
</dbReference>
<reference evidence="7 8" key="1">
    <citation type="submission" date="2018-03" db="EMBL/GenBank/DDBJ databases">
        <authorList>
            <person name="Fogelqvist J."/>
        </authorList>
    </citation>
    <scope>NUCLEOTIDE SEQUENCE [LARGE SCALE GENOMIC DNA]</scope>
</reference>
<evidence type="ECO:0000313" key="8">
    <source>
        <dbReference type="Proteomes" id="UP000290189"/>
    </source>
</evidence>
<dbReference type="GO" id="GO:0002181">
    <property type="term" value="P:cytoplasmic translation"/>
    <property type="evidence" value="ECO:0007669"/>
    <property type="project" value="TreeGrafter"/>
</dbReference>
<feature type="zinc finger region" description="C3H1-type" evidence="4">
    <location>
        <begin position="273"/>
        <end position="311"/>
    </location>
</feature>
<organism evidence="7 8">
    <name type="scientific">Plasmodiophora brassicae</name>
    <name type="common">Clubroot disease agent</name>
    <dbReference type="NCBI Taxonomy" id="37360"/>
    <lineage>
        <taxon>Eukaryota</taxon>
        <taxon>Sar</taxon>
        <taxon>Rhizaria</taxon>
        <taxon>Endomyxa</taxon>
        <taxon>Phytomyxea</taxon>
        <taxon>Plasmodiophorida</taxon>
        <taxon>Plasmodiophoridae</taxon>
        <taxon>Plasmodiophora</taxon>
    </lineage>
</organism>
<feature type="compositionally biased region" description="Basic and acidic residues" evidence="5">
    <location>
        <begin position="109"/>
        <end position="123"/>
    </location>
</feature>
<evidence type="ECO:0000259" key="6">
    <source>
        <dbReference type="PROSITE" id="PS50103"/>
    </source>
</evidence>
<feature type="domain" description="C3H1-type" evidence="6">
    <location>
        <begin position="221"/>
        <end position="248"/>
    </location>
</feature>
<dbReference type="InterPro" id="IPR000571">
    <property type="entry name" value="Znf_CCCH"/>
</dbReference>
<keyword evidence="7" id="KW-0496">Mitochondrion</keyword>
<geneLocation type="mitochondrion" evidence="7"/>
<dbReference type="AlphaFoldDB" id="A0A3P3Y4W6"/>
<feature type="compositionally biased region" description="Acidic residues" evidence="5">
    <location>
        <begin position="454"/>
        <end position="463"/>
    </location>
</feature>
<dbReference type="SMART" id="SM00356">
    <property type="entry name" value="ZnF_C3H1"/>
    <property type="match status" value="2"/>
</dbReference>
<dbReference type="Pfam" id="PF00642">
    <property type="entry name" value="zf-CCCH"/>
    <property type="match status" value="1"/>
</dbReference>
<keyword evidence="2 4" id="KW-0863">Zinc-finger</keyword>
<dbReference type="GO" id="GO:0008270">
    <property type="term" value="F:zinc ion binding"/>
    <property type="evidence" value="ECO:0007669"/>
    <property type="project" value="UniProtKB-KW"/>
</dbReference>
<dbReference type="EMBL" id="OVEO01000003">
    <property type="protein sequence ID" value="SPQ95222.1"/>
    <property type="molecule type" value="Genomic_DNA"/>
</dbReference>
<evidence type="ECO:0000313" key="7">
    <source>
        <dbReference type="EMBL" id="SPQ95222.1"/>
    </source>
</evidence>
<proteinExistence type="predicted"/>
<gene>
    <name evidence="7" type="ORF">PLBR_LOCUS2437</name>
</gene>
<evidence type="ECO:0000256" key="5">
    <source>
        <dbReference type="SAM" id="MobiDB-lite"/>
    </source>
</evidence>
<keyword evidence="1 4" id="KW-0479">Metal-binding</keyword>
<dbReference type="PANTHER" id="PTHR12681">
    <property type="entry name" value="ZINC FINGER-CONTAINING PROTEIN P48ZNF"/>
    <property type="match status" value="1"/>
</dbReference>
<protein>
    <recommendedName>
        <fullName evidence="6">C3H1-type domain-containing protein</fullName>
    </recommendedName>
</protein>
<name>A0A3P3Y4W6_PLABS</name>
<keyword evidence="3 4" id="KW-0862">Zinc</keyword>
<feature type="region of interest" description="Disordered" evidence="5">
    <location>
        <begin position="109"/>
        <end position="145"/>
    </location>
</feature>
<dbReference type="Proteomes" id="UP000290189">
    <property type="component" value="Unassembled WGS sequence"/>
</dbReference>
<evidence type="ECO:0000256" key="3">
    <source>
        <dbReference type="ARBA" id="ARBA00022833"/>
    </source>
</evidence>
<dbReference type="Gene3D" id="4.10.1000.10">
    <property type="entry name" value="Zinc finger, CCCH-type"/>
    <property type="match status" value="1"/>
</dbReference>
<accession>A0A3P3Y4W6</accession>
<dbReference type="InterPro" id="IPR036855">
    <property type="entry name" value="Znf_CCCH_sf"/>
</dbReference>
<feature type="compositionally biased region" description="Basic and acidic residues" evidence="5">
    <location>
        <begin position="432"/>
        <end position="441"/>
    </location>
</feature>
<dbReference type="GO" id="GO:0005829">
    <property type="term" value="C:cytosol"/>
    <property type="evidence" value="ECO:0007669"/>
    <property type="project" value="TreeGrafter"/>
</dbReference>
<evidence type="ECO:0000256" key="1">
    <source>
        <dbReference type="ARBA" id="ARBA00022723"/>
    </source>
</evidence>
<feature type="zinc finger region" description="C3H1-type" evidence="4">
    <location>
        <begin position="221"/>
        <end position="248"/>
    </location>
</feature>
<evidence type="ECO:0000256" key="2">
    <source>
        <dbReference type="ARBA" id="ARBA00022771"/>
    </source>
</evidence>
<dbReference type="PANTHER" id="PTHR12681:SF0">
    <property type="entry name" value="ZINC FINGER CCCH DOMAIN-CONTAINING PROTEIN 15"/>
    <property type="match status" value="1"/>
</dbReference>
<sequence>MCVPLSAVGIGALKTRPHAGHAPESLRRYGGNPCVQPLNRSDHLAPLHYLFVRSTFGSSSNRWSKLCHERPLRRLGGTVTGFVPSRPGRGIGASHPAVSGCRVCRGGRELPGDHGVRKPDRSRVRTAPAQTAARMPPKKQDKAAAARRQKVAEDKTFGLKNKNKSKKVQAYVQSVTRSQAQVAAEKASAAKRAAKASQQALEREMAQMFKTVQKPAKQGMDPKSVLCEYFKQGLCLRGDKCKFSHDASQVRKVAKLDIYQDPRWIDEEDKRPNRTDIVCKYFLDAVEARKYGPLWVCPNNGKDCQYNHCLPQGFVLQRDKKLMAEQEGDDVSLEEQIEIDRAALLKRSDLTPATKESFEKWKIAQKEKAEAEVKAKVKAAMDKKAMGKMGLATGLSGRDLFTFDPSLFVDDLDAANDDELEIVAEEEEDADRADAADDEKQQLSMVGDPSLFLADDDLPDDDK</sequence>
<evidence type="ECO:0000256" key="4">
    <source>
        <dbReference type="PROSITE-ProRule" id="PRU00723"/>
    </source>
</evidence>
<dbReference type="Pfam" id="PF16543">
    <property type="entry name" value="DFRP_C"/>
    <property type="match status" value="1"/>
</dbReference>
<dbReference type="PROSITE" id="PS50103">
    <property type="entry name" value="ZF_C3H1"/>
    <property type="match status" value="2"/>
</dbReference>
<dbReference type="SUPFAM" id="SSF90229">
    <property type="entry name" value="CCCH zinc finger"/>
    <property type="match status" value="1"/>
</dbReference>